<evidence type="ECO:0000256" key="14">
    <source>
        <dbReference type="ARBA" id="ARBA00049255"/>
    </source>
</evidence>
<dbReference type="AlphaFoldDB" id="A0A097ASF1"/>
<keyword evidence="6 15" id="KW-0436">Ligase</keyword>
<dbReference type="GO" id="GO:0006432">
    <property type="term" value="P:phenylalanyl-tRNA aminoacylation"/>
    <property type="evidence" value="ECO:0007669"/>
    <property type="project" value="UniProtKB-UniRule"/>
</dbReference>
<evidence type="ECO:0000256" key="15">
    <source>
        <dbReference type="HAMAP-Rule" id="MF_00283"/>
    </source>
</evidence>
<dbReference type="PROSITE" id="PS51483">
    <property type="entry name" value="B5"/>
    <property type="match status" value="1"/>
</dbReference>
<reference evidence="21" key="1">
    <citation type="journal article" date="2015" name="Genome Announc.">
        <title>Whole-Genome Sequences of 80 Environmental and Clinical Isolates of Burkholderia pseudomallei.</title>
        <authorList>
            <person name="Johnson S.L."/>
            <person name="Baker A.L."/>
            <person name="Chain P.S."/>
            <person name="Currie B.J."/>
            <person name="Daligault H.E."/>
            <person name="Davenport K.W."/>
            <person name="Davis C.B."/>
            <person name="Inglis T.J."/>
            <person name="Kaestli M."/>
            <person name="Koren S."/>
            <person name="Mayo M."/>
            <person name="Merritt A.J."/>
            <person name="Price E.P."/>
            <person name="Sarovich D.S."/>
            <person name="Warner J."/>
            <person name="Rosovitz M.J."/>
        </authorList>
    </citation>
    <scope>NUCLEOTIDE SEQUENCE [LARGE SCALE GENOMIC DNA]</scope>
    <source>
        <strain evidence="21">DSM 2030</strain>
    </source>
</reference>
<evidence type="ECO:0000256" key="10">
    <source>
        <dbReference type="ARBA" id="ARBA00022842"/>
    </source>
</evidence>
<dbReference type="SMART" id="SM00873">
    <property type="entry name" value="B3_4"/>
    <property type="match status" value="1"/>
</dbReference>
<feature type="domain" description="FDX-ACB" evidence="18">
    <location>
        <begin position="701"/>
        <end position="794"/>
    </location>
</feature>
<dbReference type="GO" id="GO:0140096">
    <property type="term" value="F:catalytic activity, acting on a protein"/>
    <property type="evidence" value="ECO:0007669"/>
    <property type="project" value="UniProtKB-ARBA"/>
</dbReference>
<dbReference type="InterPro" id="IPR045060">
    <property type="entry name" value="Phe-tRNA-ligase_IIc_bsu"/>
</dbReference>
<dbReference type="Pfam" id="PF03147">
    <property type="entry name" value="FDX-ACB"/>
    <property type="match status" value="1"/>
</dbReference>
<dbReference type="FunFam" id="3.50.40.10:FF:000001">
    <property type="entry name" value="Phenylalanine--tRNA ligase beta subunit"/>
    <property type="match status" value="1"/>
</dbReference>
<comment type="catalytic activity">
    <reaction evidence="14 15">
        <text>tRNA(Phe) + L-phenylalanine + ATP = L-phenylalanyl-tRNA(Phe) + AMP + diphosphate + H(+)</text>
        <dbReference type="Rhea" id="RHEA:19413"/>
        <dbReference type="Rhea" id="RHEA-COMP:9668"/>
        <dbReference type="Rhea" id="RHEA-COMP:9699"/>
        <dbReference type="ChEBI" id="CHEBI:15378"/>
        <dbReference type="ChEBI" id="CHEBI:30616"/>
        <dbReference type="ChEBI" id="CHEBI:33019"/>
        <dbReference type="ChEBI" id="CHEBI:58095"/>
        <dbReference type="ChEBI" id="CHEBI:78442"/>
        <dbReference type="ChEBI" id="CHEBI:78531"/>
        <dbReference type="ChEBI" id="CHEBI:456215"/>
        <dbReference type="EC" id="6.1.1.20"/>
    </reaction>
</comment>
<dbReference type="RefSeq" id="WP_049685452.1">
    <property type="nucleotide sequence ID" value="NZ_CP009170.1"/>
</dbReference>
<dbReference type="InterPro" id="IPR012340">
    <property type="entry name" value="NA-bd_OB-fold"/>
</dbReference>
<keyword evidence="9 15" id="KW-0067">ATP-binding</keyword>
<dbReference type="PANTHER" id="PTHR10947">
    <property type="entry name" value="PHENYLALANYL-TRNA SYNTHETASE BETA CHAIN AND LEUCINE-RICH REPEAT-CONTAINING PROTEIN 47"/>
    <property type="match status" value="1"/>
</dbReference>
<comment type="subunit">
    <text evidence="3 15">Tetramer of two alpha and two beta subunits.</text>
</comment>
<keyword evidence="21" id="KW-1185">Reference proteome</keyword>
<dbReference type="GO" id="GO:0016740">
    <property type="term" value="F:transferase activity"/>
    <property type="evidence" value="ECO:0007669"/>
    <property type="project" value="UniProtKB-ARBA"/>
</dbReference>
<dbReference type="STRING" id="2325.TKV_c15840"/>
<feature type="binding site" evidence="15">
    <location>
        <position position="457"/>
    </location>
    <ligand>
        <name>Mg(2+)</name>
        <dbReference type="ChEBI" id="CHEBI:18420"/>
        <note>shared with alpha subunit</note>
    </ligand>
</feature>
<comment type="cofactor">
    <cofactor evidence="15">
        <name>Mg(2+)</name>
        <dbReference type="ChEBI" id="CHEBI:18420"/>
    </cofactor>
    <text evidence="15">Binds 2 magnesium ions per tetramer.</text>
</comment>
<dbReference type="FunFam" id="3.30.70.380:FF:000001">
    <property type="entry name" value="Phenylalanine--tRNA ligase beta subunit"/>
    <property type="match status" value="1"/>
</dbReference>
<evidence type="ECO:0000256" key="11">
    <source>
        <dbReference type="ARBA" id="ARBA00022884"/>
    </source>
</evidence>
<dbReference type="InterPro" id="IPR004532">
    <property type="entry name" value="Phe-tRNA-ligase_IIc_bsu_bact"/>
</dbReference>
<dbReference type="eggNOG" id="COG0072">
    <property type="taxonomic scope" value="Bacteria"/>
</dbReference>
<dbReference type="PROSITE" id="PS51447">
    <property type="entry name" value="FDX_ACB"/>
    <property type="match status" value="1"/>
</dbReference>
<dbReference type="PANTHER" id="PTHR10947:SF0">
    <property type="entry name" value="PHENYLALANINE--TRNA LIGASE BETA SUBUNIT"/>
    <property type="match status" value="1"/>
</dbReference>
<keyword evidence="8 15" id="KW-0547">Nucleotide-binding</keyword>
<dbReference type="SUPFAM" id="SSF55681">
    <property type="entry name" value="Class II aaRS and biotin synthetases"/>
    <property type="match status" value="1"/>
</dbReference>
<feature type="binding site" evidence="15">
    <location>
        <position position="467"/>
    </location>
    <ligand>
        <name>Mg(2+)</name>
        <dbReference type="ChEBI" id="CHEBI:18420"/>
        <note>shared with alpha subunit</note>
    </ligand>
</feature>
<feature type="binding site" evidence="15">
    <location>
        <position position="466"/>
    </location>
    <ligand>
        <name>Mg(2+)</name>
        <dbReference type="ChEBI" id="CHEBI:18420"/>
        <note>shared with alpha subunit</note>
    </ligand>
</feature>
<gene>
    <name evidence="15 20" type="primary">pheT</name>
    <name evidence="20" type="ORF">TKV_c15840</name>
</gene>
<dbReference type="EC" id="6.1.1.20" evidence="15"/>
<dbReference type="InterPro" id="IPR005146">
    <property type="entry name" value="B3/B4_tRNA-bd"/>
</dbReference>
<dbReference type="Proteomes" id="UP000029669">
    <property type="component" value="Chromosome"/>
</dbReference>
<evidence type="ECO:0000313" key="21">
    <source>
        <dbReference type="Proteomes" id="UP000029669"/>
    </source>
</evidence>
<dbReference type="KEGG" id="tki:TKV_c15840"/>
<evidence type="ECO:0000256" key="16">
    <source>
        <dbReference type="PROSITE-ProRule" id="PRU00209"/>
    </source>
</evidence>
<comment type="similarity">
    <text evidence="2 15">Belongs to the phenylalanyl-tRNA synthetase beta subunit family. Type 1 subfamily.</text>
</comment>
<evidence type="ECO:0000256" key="13">
    <source>
        <dbReference type="ARBA" id="ARBA00023146"/>
    </source>
</evidence>
<comment type="subcellular location">
    <subcellularLocation>
        <location evidence="1 15">Cytoplasm</location>
    </subcellularLocation>
</comment>
<dbReference type="Gene3D" id="3.50.40.10">
    <property type="entry name" value="Phenylalanyl-trna Synthetase, Chain B, domain 3"/>
    <property type="match status" value="1"/>
</dbReference>
<evidence type="ECO:0000256" key="3">
    <source>
        <dbReference type="ARBA" id="ARBA00011209"/>
    </source>
</evidence>
<dbReference type="CDD" id="cd02796">
    <property type="entry name" value="tRNA_bind_bactPheRS"/>
    <property type="match status" value="1"/>
</dbReference>
<dbReference type="NCBIfam" id="TIGR00472">
    <property type="entry name" value="pheT_bact"/>
    <property type="match status" value="1"/>
</dbReference>
<feature type="domain" description="B5" evidence="19">
    <location>
        <begin position="404"/>
        <end position="479"/>
    </location>
</feature>
<dbReference type="FunFam" id="2.40.50.140:FF:000045">
    <property type="entry name" value="Phenylalanine--tRNA ligase beta subunit"/>
    <property type="match status" value="1"/>
</dbReference>
<feature type="binding site" evidence="15">
    <location>
        <position position="463"/>
    </location>
    <ligand>
        <name>Mg(2+)</name>
        <dbReference type="ChEBI" id="CHEBI:18420"/>
        <note>shared with alpha subunit</note>
    </ligand>
</feature>
<dbReference type="InterPro" id="IPR045864">
    <property type="entry name" value="aa-tRNA-synth_II/BPL/LPL"/>
</dbReference>
<dbReference type="HOGENOM" id="CLU_016891_0_0_9"/>
<evidence type="ECO:0000256" key="12">
    <source>
        <dbReference type="ARBA" id="ARBA00022917"/>
    </source>
</evidence>
<protein>
    <recommendedName>
        <fullName evidence="15">Phenylalanine--tRNA ligase beta subunit</fullName>
        <ecNumber evidence="15">6.1.1.20</ecNumber>
    </recommendedName>
    <alternativeName>
        <fullName evidence="15">Phenylalanyl-tRNA synthetase beta subunit</fullName>
        <shortName evidence="15">PheRS</shortName>
    </alternativeName>
</protein>
<dbReference type="OrthoDB" id="9805455at2"/>
<dbReference type="GO" id="GO:0004826">
    <property type="term" value="F:phenylalanine-tRNA ligase activity"/>
    <property type="evidence" value="ECO:0007669"/>
    <property type="project" value="UniProtKB-UniRule"/>
</dbReference>
<keyword evidence="12 15" id="KW-0648">Protein biosynthesis</keyword>
<organism evidence="20 21">
    <name type="scientific">Thermoanaerobacter kivui</name>
    <name type="common">Acetogenium kivui</name>
    <dbReference type="NCBI Taxonomy" id="2325"/>
    <lineage>
        <taxon>Bacteria</taxon>
        <taxon>Bacillati</taxon>
        <taxon>Bacillota</taxon>
        <taxon>Clostridia</taxon>
        <taxon>Thermoanaerobacterales</taxon>
        <taxon>Thermoanaerobacteraceae</taxon>
        <taxon>Thermoanaerobacter</taxon>
    </lineage>
</organism>
<dbReference type="Pfam" id="PF01588">
    <property type="entry name" value="tRNA_bind"/>
    <property type="match status" value="1"/>
</dbReference>
<evidence type="ECO:0000256" key="7">
    <source>
        <dbReference type="ARBA" id="ARBA00022723"/>
    </source>
</evidence>
<dbReference type="GO" id="GO:0000049">
    <property type="term" value="F:tRNA binding"/>
    <property type="evidence" value="ECO:0007669"/>
    <property type="project" value="UniProtKB-UniRule"/>
</dbReference>
<dbReference type="InterPro" id="IPR033714">
    <property type="entry name" value="tRNA_bind_bactPheRS"/>
</dbReference>
<dbReference type="SMART" id="SM00896">
    <property type="entry name" value="FDX-ACB"/>
    <property type="match status" value="1"/>
</dbReference>
<dbReference type="Pfam" id="PF03484">
    <property type="entry name" value="B5"/>
    <property type="match status" value="1"/>
</dbReference>
<keyword evidence="5 16" id="KW-0820">tRNA-binding</keyword>
<dbReference type="Gene3D" id="3.30.930.10">
    <property type="entry name" value="Bira Bifunctional Protein, Domain 2"/>
    <property type="match status" value="1"/>
</dbReference>
<dbReference type="GO" id="GO:0005524">
    <property type="term" value="F:ATP binding"/>
    <property type="evidence" value="ECO:0007669"/>
    <property type="project" value="UniProtKB-UniRule"/>
</dbReference>
<evidence type="ECO:0000256" key="4">
    <source>
        <dbReference type="ARBA" id="ARBA00022490"/>
    </source>
</evidence>
<evidence type="ECO:0000259" key="18">
    <source>
        <dbReference type="PROSITE" id="PS51447"/>
    </source>
</evidence>
<dbReference type="InterPro" id="IPR005147">
    <property type="entry name" value="tRNA_synthase_B5-dom"/>
</dbReference>
<feature type="domain" description="TRNA-binding" evidence="17">
    <location>
        <begin position="39"/>
        <end position="152"/>
    </location>
</feature>
<dbReference type="Gene3D" id="3.30.56.10">
    <property type="match status" value="2"/>
</dbReference>
<evidence type="ECO:0000256" key="2">
    <source>
        <dbReference type="ARBA" id="ARBA00008653"/>
    </source>
</evidence>
<keyword evidence="11 16" id="KW-0694">RNA-binding</keyword>
<evidence type="ECO:0000259" key="19">
    <source>
        <dbReference type="PROSITE" id="PS51483"/>
    </source>
</evidence>
<dbReference type="GO" id="GO:0000287">
    <property type="term" value="F:magnesium ion binding"/>
    <property type="evidence" value="ECO:0007669"/>
    <property type="project" value="UniProtKB-UniRule"/>
</dbReference>
<dbReference type="Gene3D" id="2.40.50.140">
    <property type="entry name" value="Nucleic acid-binding proteins"/>
    <property type="match status" value="1"/>
</dbReference>
<dbReference type="CDD" id="cd00769">
    <property type="entry name" value="PheRS_beta_core"/>
    <property type="match status" value="1"/>
</dbReference>
<evidence type="ECO:0000256" key="8">
    <source>
        <dbReference type="ARBA" id="ARBA00022741"/>
    </source>
</evidence>
<dbReference type="SUPFAM" id="SSF54991">
    <property type="entry name" value="Anticodon-binding domain of PheRS"/>
    <property type="match status" value="1"/>
</dbReference>
<name>A0A097ASF1_THEKI</name>
<keyword evidence="7 15" id="KW-0479">Metal-binding</keyword>
<sequence>MLVSLSWLKEFVDIDEDAKTIAEGLTMSGSKVETIISYGKEISNVVIGQIVSLEKHPNADKLLVGIVDIGSNKLQIVTGAQNIKEGDYIPVALHGATLPGGVKIKRGKLRGIESNGMMCSAEELGLDESLLPEYQRNGIFILPPFPLGTDINEAIQLKDDVLEFEITPNRADCLSMVGIARETAATFRKRLKMPVVEVKESEEQNPAKVTIEATDLCFRYVARVVKNVKIGPSPMWMQMRLLKAGIRPINNVVDVTNYVMLELGQPLHAFDLDKVENKHIIVRRAKEGEKLVTLDGKERTLDSSMLVIADEKKAIGLAGVMGGENTEITDTTVNILIESANFKGSNIRYTSKKLGLRSEASSRFEKGLDPEITVLACERAAQLMEKYCGGTVLKGLIDEYPKPIEKIVVNVKPDRINKFLGTDIPVSQMIEILESLEFKVVQKGDDLEITVPHFRRDVTMEADIAEEIARLFGYNNIQDSLIKNAQTTLGAMSKEQELEEKIKEVLLACGLNEIVTMSFMGSKDLDKINVPLDSPLRKAVKIINPLGEDQSLMRTTLIPFMLNVAYTNYSRKVQDFRVFEMSKVFIPKELPLKELPEEIKTVVIGMYGEDVDFYSLKGIVETLLKAMNIKGVEYVRAENPVYHPGRSAKILLGDEELGTIGEIHPDVLENYDIPVRVYGGEINLDKVIKHANAEKKYKPLPKYPAVERDIAVLVDEEVFVKDVEKVIVETGGELIDKVELFDVYKGANIPQGKKSVAFSIWYRSYDRTLTDEEVNVIHNNIVEALSKKLGAQLR</sequence>
<proteinExistence type="inferred from homology"/>
<dbReference type="InterPro" id="IPR009061">
    <property type="entry name" value="DNA-bd_dom_put_sf"/>
</dbReference>
<evidence type="ECO:0000256" key="6">
    <source>
        <dbReference type="ARBA" id="ARBA00022598"/>
    </source>
</evidence>
<accession>A0A097ASF1</accession>
<dbReference type="InterPro" id="IPR041616">
    <property type="entry name" value="PheRS_beta_core"/>
</dbReference>
<dbReference type="EMBL" id="CP009170">
    <property type="protein sequence ID" value="AIS52748.1"/>
    <property type="molecule type" value="Genomic_DNA"/>
</dbReference>
<keyword evidence="4 15" id="KW-0963">Cytoplasm</keyword>
<dbReference type="InterPro" id="IPR020825">
    <property type="entry name" value="Phe-tRNA_synthase-like_B3/B4"/>
</dbReference>
<dbReference type="SUPFAM" id="SSF46955">
    <property type="entry name" value="Putative DNA-binding domain"/>
    <property type="match status" value="1"/>
</dbReference>
<evidence type="ECO:0000256" key="9">
    <source>
        <dbReference type="ARBA" id="ARBA00022840"/>
    </source>
</evidence>
<evidence type="ECO:0000256" key="5">
    <source>
        <dbReference type="ARBA" id="ARBA00022555"/>
    </source>
</evidence>
<dbReference type="InterPro" id="IPR005121">
    <property type="entry name" value="Fdx_antiC-bd"/>
</dbReference>
<keyword evidence="13 15" id="KW-0030">Aminoacyl-tRNA synthetase</keyword>
<dbReference type="Pfam" id="PF17759">
    <property type="entry name" value="tRNA_synthFbeta"/>
    <property type="match status" value="1"/>
</dbReference>
<dbReference type="HAMAP" id="MF_00283">
    <property type="entry name" value="Phe_tRNA_synth_beta1"/>
    <property type="match status" value="1"/>
</dbReference>
<dbReference type="InterPro" id="IPR002547">
    <property type="entry name" value="tRNA-bd_dom"/>
</dbReference>
<dbReference type="SUPFAM" id="SSF56037">
    <property type="entry name" value="PheT/TilS domain"/>
    <property type="match status" value="1"/>
</dbReference>
<evidence type="ECO:0000259" key="17">
    <source>
        <dbReference type="PROSITE" id="PS50886"/>
    </source>
</evidence>
<dbReference type="Pfam" id="PF03483">
    <property type="entry name" value="B3_4"/>
    <property type="match status" value="1"/>
</dbReference>
<dbReference type="SUPFAM" id="SSF50249">
    <property type="entry name" value="Nucleic acid-binding proteins"/>
    <property type="match status" value="1"/>
</dbReference>
<keyword evidence="10 15" id="KW-0460">Magnesium</keyword>
<dbReference type="GO" id="GO:0009328">
    <property type="term" value="C:phenylalanine-tRNA ligase complex"/>
    <property type="evidence" value="ECO:0007669"/>
    <property type="project" value="TreeGrafter"/>
</dbReference>
<dbReference type="NCBIfam" id="NF045760">
    <property type="entry name" value="YtpR"/>
    <property type="match status" value="1"/>
</dbReference>
<evidence type="ECO:0000313" key="20">
    <source>
        <dbReference type="EMBL" id="AIS52748.1"/>
    </source>
</evidence>
<evidence type="ECO:0000256" key="1">
    <source>
        <dbReference type="ARBA" id="ARBA00004496"/>
    </source>
</evidence>
<dbReference type="PROSITE" id="PS50886">
    <property type="entry name" value="TRBD"/>
    <property type="match status" value="1"/>
</dbReference>
<dbReference type="InterPro" id="IPR036690">
    <property type="entry name" value="Fdx_antiC-bd_sf"/>
</dbReference>
<dbReference type="Gene3D" id="3.30.70.380">
    <property type="entry name" value="Ferrodoxin-fold anticodon-binding domain"/>
    <property type="match status" value="1"/>
</dbReference>
<dbReference type="SMART" id="SM00874">
    <property type="entry name" value="B5"/>
    <property type="match status" value="1"/>
</dbReference>